<dbReference type="PANTHER" id="PTHR47938">
    <property type="entry name" value="RESPIRATORY COMPLEX I CHAPERONE (CIA84), PUTATIVE (AFU_ORTHOLOGUE AFUA_2G06020)-RELATED"/>
    <property type="match status" value="1"/>
</dbReference>
<comment type="caution">
    <text evidence="3">The sequence shown here is derived from an EMBL/GenBank/DDBJ whole genome shotgun (WGS) entry which is preliminary data.</text>
</comment>
<dbReference type="InterPro" id="IPR011990">
    <property type="entry name" value="TPR-like_helical_dom_sf"/>
</dbReference>
<dbReference type="InterPro" id="IPR002885">
    <property type="entry name" value="PPR_rpt"/>
</dbReference>
<sequence>MKAFSRLLLLLPHAVALTPPTTKHKQQNTNIHPTERYATTVPLTNNNELSRKDIMMLNQRKLTRLSGRSDCKKTLRFLGECYDHLSLSEEVLEQITKADDDWSYEALLDILYNDVDQTKYGDDIIVIDGRFLTSILDRLRKSSNIIAIAMYLLKLTVDAVKHNRQVLLDIVHEITNQDDNELRKVYKAVFSLFSSTSNASDMRNGRIILHLMYEHLPSVANINPGTELCHAVLNALGRCAESAEVLRLLDAMDQSTSPSSSIETNDNATILHFPTVNQMAYQTAISSLLSKRGQIDTALSILHRMKSNGFLPDANCYNVILIGINKECGRAKGTESDGKLHKVALQILKEMTDRGLQPTEQAYNSVIATCGKENAWYEAAKVEKRERNKTIESLTSSDSSQERLAAYFKHLECYRKVGKGAESYWEIGHLKRYNASNIIIGIQPHRNPIRNGLSLVFYEQTTGFKFGRMLLKNTSSKTQNDASPAILYSSIVGMEVNRYLRGQGLSKIFIAIWLKICLDTNAYPRAAVMNKPLISKVLMQFGFVPQLGGTRCQLVRLEASQQDNNVNCRGIFNPTFGLYSTSKKSLEGMFSTRVLRTQNIALLGHDTSFDIDQGTTIYVKTKFEHPWAIADGAVRYKAPAEMDCVHNELNASLRQTLERHLQAELCGGDLSFFGSTVGLQLAFTKLISSNN</sequence>
<organism evidence="3 4">
    <name type="scientific">Cyclotella atomus</name>
    <dbReference type="NCBI Taxonomy" id="382360"/>
    <lineage>
        <taxon>Eukaryota</taxon>
        <taxon>Sar</taxon>
        <taxon>Stramenopiles</taxon>
        <taxon>Ochrophyta</taxon>
        <taxon>Bacillariophyta</taxon>
        <taxon>Coscinodiscophyceae</taxon>
        <taxon>Thalassiosirophycidae</taxon>
        <taxon>Stephanodiscales</taxon>
        <taxon>Stephanodiscaceae</taxon>
        <taxon>Cyclotella</taxon>
    </lineage>
</organism>
<dbReference type="Pfam" id="PF13812">
    <property type="entry name" value="PPR_3"/>
    <property type="match status" value="1"/>
</dbReference>
<evidence type="ECO:0000256" key="1">
    <source>
        <dbReference type="PROSITE-ProRule" id="PRU00708"/>
    </source>
</evidence>
<feature type="chain" id="PRO_5044795445" evidence="2">
    <location>
        <begin position="17"/>
        <end position="691"/>
    </location>
</feature>
<protein>
    <submittedName>
        <fullName evidence="3">Uncharacterized protein</fullName>
    </submittedName>
</protein>
<reference evidence="3 4" key="1">
    <citation type="submission" date="2024-10" db="EMBL/GenBank/DDBJ databases">
        <title>Updated reference genomes for cyclostephanoid diatoms.</title>
        <authorList>
            <person name="Roberts W.R."/>
            <person name="Alverson A.J."/>
        </authorList>
    </citation>
    <scope>NUCLEOTIDE SEQUENCE [LARGE SCALE GENOMIC DNA]</scope>
    <source>
        <strain evidence="3 4">AJA010-31</strain>
    </source>
</reference>
<dbReference type="EMBL" id="JALLPJ020000647">
    <property type="protein sequence ID" value="KAL3786474.1"/>
    <property type="molecule type" value="Genomic_DNA"/>
</dbReference>
<dbReference type="NCBIfam" id="TIGR00756">
    <property type="entry name" value="PPR"/>
    <property type="match status" value="1"/>
</dbReference>
<dbReference type="AlphaFoldDB" id="A0ABD3PEL1"/>
<dbReference type="PANTHER" id="PTHR47938:SF35">
    <property type="entry name" value="PENTATRICOPEPTIDE REPEAT-CONTAINING PROTEIN 4, MITOCHONDRIAL-RELATED"/>
    <property type="match status" value="1"/>
</dbReference>
<name>A0ABD3PEL1_9STRA</name>
<feature type="repeat" description="PPR" evidence="1">
    <location>
        <begin position="277"/>
        <end position="312"/>
    </location>
</feature>
<proteinExistence type="predicted"/>
<evidence type="ECO:0000313" key="3">
    <source>
        <dbReference type="EMBL" id="KAL3786474.1"/>
    </source>
</evidence>
<evidence type="ECO:0000313" key="4">
    <source>
        <dbReference type="Proteomes" id="UP001530400"/>
    </source>
</evidence>
<accession>A0ABD3PEL1</accession>
<feature type="signal peptide" evidence="2">
    <location>
        <begin position="1"/>
        <end position="16"/>
    </location>
</feature>
<keyword evidence="2" id="KW-0732">Signal</keyword>
<dbReference type="PROSITE" id="PS51375">
    <property type="entry name" value="PPR"/>
    <property type="match status" value="1"/>
</dbReference>
<dbReference type="Pfam" id="PF01535">
    <property type="entry name" value="PPR"/>
    <property type="match status" value="1"/>
</dbReference>
<gene>
    <name evidence="3" type="ORF">ACHAWO_006090</name>
</gene>
<keyword evidence="4" id="KW-1185">Reference proteome</keyword>
<dbReference type="Proteomes" id="UP001530400">
    <property type="component" value="Unassembled WGS sequence"/>
</dbReference>
<dbReference type="Gene3D" id="1.25.40.10">
    <property type="entry name" value="Tetratricopeptide repeat domain"/>
    <property type="match status" value="1"/>
</dbReference>
<evidence type="ECO:0000256" key="2">
    <source>
        <dbReference type="SAM" id="SignalP"/>
    </source>
</evidence>